<reference evidence="9" key="1">
    <citation type="submission" date="2017-09" db="EMBL/GenBank/DDBJ databases">
        <title>Depth-based differentiation of microbial function through sediment-hosted aquifers and enrichment of novel symbionts in the deep terrestrial subsurface.</title>
        <authorList>
            <person name="Probst A.J."/>
            <person name="Ladd B."/>
            <person name="Jarett J.K."/>
            <person name="Geller-Mcgrath D.E."/>
            <person name="Sieber C.M.K."/>
            <person name="Emerson J.B."/>
            <person name="Anantharaman K."/>
            <person name="Thomas B.C."/>
            <person name="Malmstrom R."/>
            <person name="Stieglmeier M."/>
            <person name="Klingl A."/>
            <person name="Woyke T."/>
            <person name="Ryan C.M."/>
            <person name="Banfield J.F."/>
        </authorList>
    </citation>
    <scope>NUCLEOTIDE SEQUENCE [LARGE SCALE GENOMIC DNA]</scope>
</reference>
<evidence type="ECO:0000256" key="1">
    <source>
        <dbReference type="ARBA" id="ARBA00004651"/>
    </source>
</evidence>
<evidence type="ECO:0000313" key="8">
    <source>
        <dbReference type="EMBL" id="PJE74619.1"/>
    </source>
</evidence>
<evidence type="ECO:0000256" key="2">
    <source>
        <dbReference type="ARBA" id="ARBA00006679"/>
    </source>
</evidence>
<keyword evidence="5 7" id="KW-1133">Transmembrane helix</keyword>
<dbReference type="PANTHER" id="PTHR33452:SF1">
    <property type="entry name" value="INNER MEMBRANE PROTEIN YPHA-RELATED"/>
    <property type="match status" value="1"/>
</dbReference>
<dbReference type="AlphaFoldDB" id="A0A2M8LDB6"/>
<dbReference type="GO" id="GO:0005886">
    <property type="term" value="C:plasma membrane"/>
    <property type="evidence" value="ECO:0007669"/>
    <property type="project" value="UniProtKB-SubCell"/>
</dbReference>
<evidence type="ECO:0008006" key="10">
    <source>
        <dbReference type="Google" id="ProtNLM"/>
    </source>
</evidence>
<feature type="transmembrane region" description="Helical" evidence="7">
    <location>
        <begin position="34"/>
        <end position="54"/>
    </location>
</feature>
<feature type="transmembrane region" description="Helical" evidence="7">
    <location>
        <begin position="91"/>
        <end position="109"/>
    </location>
</feature>
<dbReference type="PANTHER" id="PTHR33452">
    <property type="entry name" value="OXIDOREDUCTASE CATD-RELATED"/>
    <property type="match status" value="1"/>
</dbReference>
<gene>
    <name evidence="8" type="ORF">COV01_01135</name>
</gene>
<proteinExistence type="inferred from homology"/>
<organism evidence="8 9">
    <name type="scientific">Candidatus Taylorbacteria bacterium CG10_big_fil_rev_8_21_14_0_10_41_48</name>
    <dbReference type="NCBI Taxonomy" id="1975024"/>
    <lineage>
        <taxon>Bacteria</taxon>
        <taxon>Candidatus Tayloriibacteriota</taxon>
    </lineage>
</organism>
<dbReference type="EMBL" id="PFEQ01000001">
    <property type="protein sequence ID" value="PJE74619.1"/>
    <property type="molecule type" value="Genomic_DNA"/>
</dbReference>
<keyword evidence="4 7" id="KW-0812">Transmembrane</keyword>
<sequence length="138" mass="14335">MNNRKDIGLLIARIIVGGIFILTGWIKVSDMAGTVAYFGQLGFAPFLAYIVGYAELLGGIALILGLWTCVMSIVLGIIVIVAAYASRGAGFQGVMPPVAVLASLIILSTSCGGKYSVKKCDCCNDGVKSDDTTPAPMA</sequence>
<evidence type="ECO:0000256" key="3">
    <source>
        <dbReference type="ARBA" id="ARBA00022475"/>
    </source>
</evidence>
<comment type="subcellular location">
    <subcellularLocation>
        <location evidence="1">Cell membrane</location>
        <topology evidence="1">Multi-pass membrane protein</topology>
    </subcellularLocation>
</comment>
<dbReference type="InterPro" id="IPR051907">
    <property type="entry name" value="DoxX-like_oxidoreductase"/>
</dbReference>
<name>A0A2M8LDB6_9BACT</name>
<comment type="caution">
    <text evidence="8">The sequence shown here is derived from an EMBL/GenBank/DDBJ whole genome shotgun (WGS) entry which is preliminary data.</text>
</comment>
<keyword evidence="3" id="KW-1003">Cell membrane</keyword>
<dbReference type="InterPro" id="IPR032808">
    <property type="entry name" value="DoxX"/>
</dbReference>
<feature type="transmembrane region" description="Helical" evidence="7">
    <location>
        <begin position="61"/>
        <end position="85"/>
    </location>
</feature>
<evidence type="ECO:0000256" key="4">
    <source>
        <dbReference type="ARBA" id="ARBA00022692"/>
    </source>
</evidence>
<evidence type="ECO:0000256" key="5">
    <source>
        <dbReference type="ARBA" id="ARBA00022989"/>
    </source>
</evidence>
<comment type="similarity">
    <text evidence="2">Belongs to the DoxX family.</text>
</comment>
<dbReference type="Pfam" id="PF07681">
    <property type="entry name" value="DoxX"/>
    <property type="match status" value="1"/>
</dbReference>
<evidence type="ECO:0000313" key="9">
    <source>
        <dbReference type="Proteomes" id="UP000228700"/>
    </source>
</evidence>
<accession>A0A2M8LDB6</accession>
<keyword evidence="6 7" id="KW-0472">Membrane</keyword>
<protein>
    <recommendedName>
        <fullName evidence="10">DoxX family protein</fullName>
    </recommendedName>
</protein>
<dbReference type="Proteomes" id="UP000228700">
    <property type="component" value="Unassembled WGS sequence"/>
</dbReference>
<evidence type="ECO:0000256" key="7">
    <source>
        <dbReference type="SAM" id="Phobius"/>
    </source>
</evidence>
<feature type="transmembrane region" description="Helical" evidence="7">
    <location>
        <begin position="7"/>
        <end position="28"/>
    </location>
</feature>
<evidence type="ECO:0000256" key="6">
    <source>
        <dbReference type="ARBA" id="ARBA00023136"/>
    </source>
</evidence>